<keyword evidence="3" id="KW-1185">Reference proteome</keyword>
<dbReference type="InterPro" id="IPR029164">
    <property type="entry name" value="PIG-Y"/>
</dbReference>
<evidence type="ECO:0000256" key="1">
    <source>
        <dbReference type="SAM" id="Phobius"/>
    </source>
</evidence>
<dbReference type="GO" id="GO:0006506">
    <property type="term" value="P:GPI anchor biosynthetic process"/>
    <property type="evidence" value="ECO:0007669"/>
    <property type="project" value="TreeGrafter"/>
</dbReference>
<dbReference type="PANTHER" id="PTHR39235">
    <property type="entry name" value="PHOSPHATIDYLINOSITOL N-ACETYLGLUCOSAMINYLTRANSFERASE SUBUNIT Y"/>
    <property type="match status" value="1"/>
</dbReference>
<name>A0AAN7N1Y4_MYCAM</name>
<gene>
    <name evidence="2" type="ORF">QYF61_008724</name>
</gene>
<organism evidence="2 3">
    <name type="scientific">Mycteria americana</name>
    <name type="common">Wood stork</name>
    <dbReference type="NCBI Taxonomy" id="33587"/>
    <lineage>
        <taxon>Eukaryota</taxon>
        <taxon>Metazoa</taxon>
        <taxon>Chordata</taxon>
        <taxon>Craniata</taxon>
        <taxon>Vertebrata</taxon>
        <taxon>Euteleostomi</taxon>
        <taxon>Archelosauria</taxon>
        <taxon>Archosauria</taxon>
        <taxon>Dinosauria</taxon>
        <taxon>Saurischia</taxon>
        <taxon>Theropoda</taxon>
        <taxon>Coelurosauria</taxon>
        <taxon>Aves</taxon>
        <taxon>Neognathae</taxon>
        <taxon>Neoaves</taxon>
        <taxon>Aequornithes</taxon>
        <taxon>Ciconiiformes</taxon>
        <taxon>Ciconiidae</taxon>
        <taxon>Mycteria</taxon>
    </lineage>
</organism>
<sequence length="293" mass="32313">MAGGGMLPSLPTLTVLVPLLSLAGLFYSASVDETFPQGCTSTNSLCFYSLLLPVTIPVYVFFHLWTWMGIKLFRHNYVADDIVFEELVIFGKPPLLSRALTKGIDFVQGGDIDQGNLRNSRSPQLGHQTRHEFIAGGVVTKLASASCSKGAHQPLLEDEETNNRIAALLTAFKWSPLRARASKTQCVIWDLIQNIPDSNTAVQNRSFPRSTQLQRVTRQQCELLQQQFEQLWLGDERGLAPHSKLSVGVLAPGEELTSFTHKTKQLSLTASLEFLHFGSGSENQCCFQGSGCK</sequence>
<keyword evidence="1" id="KW-1133">Transmembrane helix</keyword>
<protein>
    <submittedName>
        <fullName evidence="2">Uncharacterized protein</fullName>
    </submittedName>
</protein>
<reference evidence="2 3" key="1">
    <citation type="journal article" date="2023" name="J. Hered.">
        <title>Chromosome-level genome of the wood stork (Mycteria americana) provides insight into avian chromosome evolution.</title>
        <authorList>
            <person name="Flamio R. Jr."/>
            <person name="Ramstad K.M."/>
        </authorList>
    </citation>
    <scope>NUCLEOTIDE SEQUENCE [LARGE SCALE GENOMIC DNA]</scope>
    <source>
        <strain evidence="2">JAX WOST 10</strain>
    </source>
</reference>
<dbReference type="GO" id="GO:0000506">
    <property type="term" value="C:glycosylphosphatidylinositol-N-acetylglucosaminyltransferase (GPI-GnT) complex"/>
    <property type="evidence" value="ECO:0007669"/>
    <property type="project" value="TreeGrafter"/>
</dbReference>
<dbReference type="Proteomes" id="UP001333110">
    <property type="component" value="Unassembled WGS sequence"/>
</dbReference>
<feature type="transmembrane region" description="Helical" evidence="1">
    <location>
        <begin position="47"/>
        <end position="67"/>
    </location>
</feature>
<proteinExistence type="predicted"/>
<comment type="caution">
    <text evidence="2">The sequence shown here is derived from an EMBL/GenBank/DDBJ whole genome shotgun (WGS) entry which is preliminary data.</text>
</comment>
<dbReference type="AlphaFoldDB" id="A0AAN7N1Y4"/>
<accession>A0AAN7N1Y4</accession>
<feature type="non-terminal residue" evidence="2">
    <location>
        <position position="293"/>
    </location>
</feature>
<feature type="transmembrane region" description="Helical" evidence="1">
    <location>
        <begin position="7"/>
        <end position="27"/>
    </location>
</feature>
<keyword evidence="1" id="KW-0472">Membrane</keyword>
<evidence type="ECO:0000313" key="2">
    <source>
        <dbReference type="EMBL" id="KAK4818234.1"/>
    </source>
</evidence>
<dbReference type="PANTHER" id="PTHR39235:SF1">
    <property type="entry name" value="PHOSPHATIDYLINOSITOL N-ACETYLGLUCOSAMINYLTRANSFERASE SUBUNIT Y"/>
    <property type="match status" value="1"/>
</dbReference>
<evidence type="ECO:0000313" key="3">
    <source>
        <dbReference type="Proteomes" id="UP001333110"/>
    </source>
</evidence>
<keyword evidence="1" id="KW-0812">Transmembrane</keyword>
<dbReference type="EMBL" id="JAUNZN010000007">
    <property type="protein sequence ID" value="KAK4818234.1"/>
    <property type="molecule type" value="Genomic_DNA"/>
</dbReference>
<dbReference type="Pfam" id="PF15159">
    <property type="entry name" value="PIG-Y"/>
    <property type="match status" value="1"/>
</dbReference>